<organism evidence="4 5">
    <name type="scientific">Nocardioides currus</name>
    <dbReference type="NCBI Taxonomy" id="2133958"/>
    <lineage>
        <taxon>Bacteria</taxon>
        <taxon>Bacillati</taxon>
        <taxon>Actinomycetota</taxon>
        <taxon>Actinomycetes</taxon>
        <taxon>Propionibacteriales</taxon>
        <taxon>Nocardioidaceae</taxon>
        <taxon>Nocardioides</taxon>
    </lineage>
</organism>
<dbReference type="InterPro" id="IPR012093">
    <property type="entry name" value="Pirin"/>
</dbReference>
<dbReference type="Gene3D" id="2.60.120.10">
    <property type="entry name" value="Jelly Rolls"/>
    <property type="match status" value="1"/>
</dbReference>
<dbReference type="InterPro" id="IPR003829">
    <property type="entry name" value="Pirin_N_dom"/>
</dbReference>
<name>A0A2R7YY72_9ACTN</name>
<protein>
    <submittedName>
        <fullName evidence="4">Quercetin 2,3-dioxygenase</fullName>
    </submittedName>
</protein>
<accession>A0A2R7YY72</accession>
<evidence type="ECO:0000313" key="4">
    <source>
        <dbReference type="EMBL" id="PUA81291.1"/>
    </source>
</evidence>
<evidence type="ECO:0000259" key="3">
    <source>
        <dbReference type="Pfam" id="PF02678"/>
    </source>
</evidence>
<dbReference type="Proteomes" id="UP000244867">
    <property type="component" value="Unassembled WGS sequence"/>
</dbReference>
<dbReference type="InterPro" id="IPR011051">
    <property type="entry name" value="RmlC_Cupin_sf"/>
</dbReference>
<evidence type="ECO:0000256" key="2">
    <source>
        <dbReference type="RuleBase" id="RU003457"/>
    </source>
</evidence>
<dbReference type="RefSeq" id="WP_108344233.1">
    <property type="nucleotide sequence ID" value="NZ_PYXZ01000003.1"/>
</dbReference>
<feature type="domain" description="Pirin N-terminal" evidence="3">
    <location>
        <begin position="19"/>
        <end position="120"/>
    </location>
</feature>
<dbReference type="PANTHER" id="PTHR43212">
    <property type="entry name" value="QUERCETIN 2,3-DIOXYGENASE"/>
    <property type="match status" value="1"/>
</dbReference>
<dbReference type="PANTHER" id="PTHR43212:SF3">
    <property type="entry name" value="QUERCETIN 2,3-DIOXYGENASE"/>
    <property type="match status" value="1"/>
</dbReference>
<keyword evidence="5" id="KW-1185">Reference proteome</keyword>
<dbReference type="CDD" id="cd02910">
    <property type="entry name" value="cupin_Yhhw_N"/>
    <property type="match status" value="1"/>
</dbReference>
<evidence type="ECO:0000256" key="1">
    <source>
        <dbReference type="ARBA" id="ARBA00008416"/>
    </source>
</evidence>
<dbReference type="AlphaFoldDB" id="A0A2R7YY72"/>
<comment type="caution">
    <text evidence="4">The sequence shown here is derived from an EMBL/GenBank/DDBJ whole genome shotgun (WGS) entry which is preliminary data.</text>
</comment>
<gene>
    <name evidence="4" type="ORF">C7S10_09720</name>
</gene>
<dbReference type="InterPro" id="IPR014710">
    <property type="entry name" value="RmlC-like_jellyroll"/>
</dbReference>
<dbReference type="OrthoDB" id="321327at2"/>
<dbReference type="Pfam" id="PF02678">
    <property type="entry name" value="Pirin"/>
    <property type="match status" value="1"/>
</dbReference>
<reference evidence="4 5" key="1">
    <citation type="submission" date="2018-03" db="EMBL/GenBank/DDBJ databases">
        <authorList>
            <person name="Keele B.F."/>
        </authorList>
    </citation>
    <scope>NUCLEOTIDE SEQUENCE [LARGE SCALE GENOMIC DNA]</scope>
    <source>
        <strain evidence="4 5">IB-3</strain>
    </source>
</reference>
<dbReference type="GO" id="GO:0051213">
    <property type="term" value="F:dioxygenase activity"/>
    <property type="evidence" value="ECO:0007669"/>
    <property type="project" value="UniProtKB-KW"/>
</dbReference>
<dbReference type="SUPFAM" id="SSF51182">
    <property type="entry name" value="RmlC-like cupins"/>
    <property type="match status" value="1"/>
</dbReference>
<evidence type="ECO:0000313" key="5">
    <source>
        <dbReference type="Proteomes" id="UP000244867"/>
    </source>
</evidence>
<keyword evidence="4" id="KW-0223">Dioxygenase</keyword>
<proteinExistence type="inferred from homology"/>
<keyword evidence="4" id="KW-0560">Oxidoreductase</keyword>
<dbReference type="EMBL" id="PYXZ01000003">
    <property type="protein sequence ID" value="PUA81291.1"/>
    <property type="molecule type" value="Genomic_DNA"/>
</dbReference>
<comment type="similarity">
    <text evidence="1 2">Belongs to the pirin family.</text>
</comment>
<sequence length="226" mass="23914">MGIVVYAGSERFSTSLDDRLTRHSFSFGPHYDPANLGFGPMICHNDDLLRPGGGYPDHPHADLEIVTWVLDGVLLHTDSTGHTEELRPGDVQVMSAGSGIRHAEVADAGSGPTRFLQTWITPDEGGTPPRWRSEHVDPGPGLTQVVGGQGLPIGTRGAELAVARLAPGEAVDLPDAGLAHAFVALGSGFVPGRDVTVGDAVRLVDEPGARFTATDHTELVVWSFSR</sequence>